<protein>
    <submittedName>
        <fullName evidence="1">Uncharacterized protein</fullName>
    </submittedName>
</protein>
<dbReference type="KEGG" id="dsa:Desal_2404"/>
<dbReference type="AlphaFoldDB" id="C6BXF4"/>
<proteinExistence type="predicted"/>
<dbReference type="EMBL" id="CP001649">
    <property type="protein sequence ID" value="ACS80460.1"/>
    <property type="molecule type" value="Genomic_DNA"/>
</dbReference>
<gene>
    <name evidence="1" type="ordered locus">Desal_2404</name>
</gene>
<reference evidence="1 2" key="1">
    <citation type="submission" date="2009-06" db="EMBL/GenBank/DDBJ databases">
        <title>Complete sequence of Desulfovibrio salexigens DSM 2638.</title>
        <authorList>
            <consortium name="US DOE Joint Genome Institute"/>
            <person name="Lucas S."/>
            <person name="Copeland A."/>
            <person name="Lapidus A."/>
            <person name="Glavina del Rio T."/>
            <person name="Tice H."/>
            <person name="Bruce D."/>
            <person name="Goodwin L."/>
            <person name="Pitluck S."/>
            <person name="Munk A.C."/>
            <person name="Brettin T."/>
            <person name="Detter J.C."/>
            <person name="Han C."/>
            <person name="Tapia R."/>
            <person name="Larimer F."/>
            <person name="Land M."/>
            <person name="Hauser L."/>
            <person name="Kyrpides N."/>
            <person name="Anderson I."/>
            <person name="Wall J.D."/>
            <person name="Arkin A.P."/>
            <person name="Dehal P."/>
            <person name="Chivian D."/>
            <person name="Giles B."/>
            <person name="Hazen T.C."/>
        </authorList>
    </citation>
    <scope>NUCLEOTIDE SEQUENCE [LARGE SCALE GENOMIC DNA]</scope>
    <source>
        <strain evidence="2">ATCC 14822 / DSM 2638 / NCIMB 8403 / VKM B-1763</strain>
    </source>
</reference>
<dbReference type="HOGENOM" id="CLU_1056585_0_0_7"/>
<evidence type="ECO:0000313" key="1">
    <source>
        <dbReference type="EMBL" id="ACS80460.1"/>
    </source>
</evidence>
<accession>C6BXF4</accession>
<sequence length="264" mass="29827">MLIYFPQMHEELVEEKVEGALIFDPGINRDETGDVPAYRPEDLPVEPKTCRRMVDDFISYGESLGDMFKFIANPQSNDKDQFGERTSAIQNELTARISPDVEDKSDEEARIQNQVVLALCYAYEEKNIELGSLEQNLNEKWAGFGESLGLDVDNEDDRKAMALGGLMANLPGLGGGDVQLPWKKVLEGFALLLPENSVLVTSDVDAVSLWKDRDIEFYEKEGLLEEKALVLREKAWKLLDLSGLPEDKPWLDREFTVVLKVKEV</sequence>
<dbReference type="eggNOG" id="ENOG5034AEI">
    <property type="taxonomic scope" value="Bacteria"/>
</dbReference>
<dbReference type="RefSeq" id="WP_015852276.1">
    <property type="nucleotide sequence ID" value="NC_012881.1"/>
</dbReference>
<evidence type="ECO:0000313" key="2">
    <source>
        <dbReference type="Proteomes" id="UP000002601"/>
    </source>
</evidence>
<dbReference type="STRING" id="526222.Desal_2404"/>
<dbReference type="Proteomes" id="UP000002601">
    <property type="component" value="Chromosome"/>
</dbReference>
<organism evidence="1 2">
    <name type="scientific">Maridesulfovibrio salexigens (strain ATCC 14822 / DSM 2638 / NCIMB 8403 / VKM B-1763)</name>
    <name type="common">Desulfovibrio salexigens</name>
    <dbReference type="NCBI Taxonomy" id="526222"/>
    <lineage>
        <taxon>Bacteria</taxon>
        <taxon>Pseudomonadati</taxon>
        <taxon>Thermodesulfobacteriota</taxon>
        <taxon>Desulfovibrionia</taxon>
        <taxon>Desulfovibrionales</taxon>
        <taxon>Desulfovibrionaceae</taxon>
        <taxon>Maridesulfovibrio</taxon>
    </lineage>
</organism>
<keyword evidence="2" id="KW-1185">Reference proteome</keyword>
<dbReference type="OrthoDB" id="5470424at2"/>
<name>C6BXF4_MARSD</name>